<dbReference type="Proteomes" id="UP000241690">
    <property type="component" value="Unassembled WGS sequence"/>
</dbReference>
<feature type="region of interest" description="Disordered" evidence="1">
    <location>
        <begin position="380"/>
        <end position="412"/>
    </location>
</feature>
<dbReference type="AlphaFoldDB" id="A0A2T3ZVQ2"/>
<feature type="compositionally biased region" description="Low complexity" evidence="1">
    <location>
        <begin position="24"/>
        <end position="35"/>
    </location>
</feature>
<feature type="region of interest" description="Disordered" evidence="1">
    <location>
        <begin position="235"/>
        <end position="260"/>
    </location>
</feature>
<evidence type="ECO:0000256" key="1">
    <source>
        <dbReference type="SAM" id="MobiDB-lite"/>
    </source>
</evidence>
<feature type="region of interest" description="Disordered" evidence="1">
    <location>
        <begin position="444"/>
        <end position="662"/>
    </location>
</feature>
<dbReference type="RefSeq" id="XP_024768568.1">
    <property type="nucleotide sequence ID" value="XM_024916463.1"/>
</dbReference>
<organism evidence="2 3">
    <name type="scientific">Trichoderma harzianum CBS 226.95</name>
    <dbReference type="NCBI Taxonomy" id="983964"/>
    <lineage>
        <taxon>Eukaryota</taxon>
        <taxon>Fungi</taxon>
        <taxon>Dikarya</taxon>
        <taxon>Ascomycota</taxon>
        <taxon>Pezizomycotina</taxon>
        <taxon>Sordariomycetes</taxon>
        <taxon>Hypocreomycetidae</taxon>
        <taxon>Hypocreales</taxon>
        <taxon>Hypocreaceae</taxon>
        <taxon>Trichoderma</taxon>
    </lineage>
</organism>
<feature type="compositionally biased region" description="Low complexity" evidence="1">
    <location>
        <begin position="396"/>
        <end position="412"/>
    </location>
</feature>
<feature type="region of interest" description="Disordered" evidence="1">
    <location>
        <begin position="1"/>
        <end position="213"/>
    </location>
</feature>
<feature type="compositionally biased region" description="Polar residues" evidence="1">
    <location>
        <begin position="304"/>
        <end position="315"/>
    </location>
</feature>
<evidence type="ECO:0000313" key="3">
    <source>
        <dbReference type="Proteomes" id="UP000241690"/>
    </source>
</evidence>
<keyword evidence="3" id="KW-1185">Reference proteome</keyword>
<feature type="compositionally biased region" description="Low complexity" evidence="1">
    <location>
        <begin position="84"/>
        <end position="103"/>
    </location>
</feature>
<feature type="compositionally biased region" description="Low complexity" evidence="1">
    <location>
        <begin position="143"/>
        <end position="171"/>
    </location>
</feature>
<feature type="region of interest" description="Disordered" evidence="1">
    <location>
        <begin position="947"/>
        <end position="985"/>
    </location>
</feature>
<feature type="compositionally biased region" description="Basic and acidic residues" evidence="1">
    <location>
        <begin position="953"/>
        <end position="970"/>
    </location>
</feature>
<feature type="region of interest" description="Disordered" evidence="1">
    <location>
        <begin position="297"/>
        <end position="333"/>
    </location>
</feature>
<feature type="compositionally biased region" description="Polar residues" evidence="1">
    <location>
        <begin position="522"/>
        <end position="533"/>
    </location>
</feature>
<reference evidence="2 3" key="1">
    <citation type="submission" date="2016-07" db="EMBL/GenBank/DDBJ databases">
        <title>Multiple horizontal gene transfer events from other fungi enriched the ability of initially mycotrophic Trichoderma (Ascomycota) to feed on dead plant biomass.</title>
        <authorList>
            <consortium name="DOE Joint Genome Institute"/>
            <person name="Aerts A."/>
            <person name="Atanasova L."/>
            <person name="Chenthamara K."/>
            <person name="Zhang J."/>
            <person name="Grujic M."/>
            <person name="Henrissat B."/>
            <person name="Kuo A."/>
            <person name="Salamov A."/>
            <person name="Lipzen A."/>
            <person name="Labutti K."/>
            <person name="Barry K."/>
            <person name="Miao Y."/>
            <person name="Rahimi M.J."/>
            <person name="Shen Q."/>
            <person name="Grigoriev I.V."/>
            <person name="Kubicek C.P."/>
            <person name="Druzhinina I.S."/>
        </authorList>
    </citation>
    <scope>NUCLEOTIDE SEQUENCE [LARGE SCALE GENOMIC DNA]</scope>
    <source>
        <strain evidence="2 3">CBS 226.95</strain>
    </source>
</reference>
<feature type="compositionally biased region" description="Polar residues" evidence="1">
    <location>
        <begin position="64"/>
        <end position="83"/>
    </location>
</feature>
<feature type="compositionally biased region" description="Low complexity" evidence="1">
    <location>
        <begin position="238"/>
        <end position="255"/>
    </location>
</feature>
<dbReference type="GeneID" id="36625032"/>
<sequence>MPSFRGLGKHSNRSQHAVAEVSPQQQQQQLQQQQQSGAVSQQPTRAPPAPAEADLQHPPHPDATPQSALRTSALSSSESFNVTQQQQQQQQLQLQQQLQAQQQSGAVGAGPALLFHSGSSGVGPSPVQNPAVIGPAPAFDGRQQLQQLQQQHQLNQQPQIQPQLQHQHQQPQPLPPQQSTGKLQKQQPPPPQQQQQQPPGDFAEAASAVRQSQRYSASLHHLFNVSQTSLNELTGHHQGQAAASASASQASQGSAPEKRSARKIIKGIFSGRNNHDNHRDAPAAAQNYDNTVGLARRPSKRISHSNPPNVKTGLSPQPDRDWHTPNSSVHQTSPLQGVGEAEEYGYDHDQARLQHDPRLSVPPINTIREAHADEIQSPYDDYHHSQQQIPPPPQLQQPQSAHPQVLASQESLQQQQFEFQQQQQQQQQFELQIQQQQHQQLQYDPQQAVYDQQGHPQQQQQQLPQAPQQYYTASSPQDQYQQTTDPRIVTTHLGQQQLHQQQNPETISQLSRESPAPDSDQRSLNQQLEQQPSPAVHYSVPAQESVSSITLPPVQPTNQQQLSQPAMAPPGGGAPTNRADKALPGAPPGYRHTHTNSNMTSVPGAPLQPGQQPAGAAAGAGAAGAAASGAGAPPRYEAATGDQGRNSPQPSTHERDNAESEKAFKELRLSPISFTLFLLSSLVTPPGGWDGVGYPITKYKNVKRLYFDGKSQIEQLNGQIEHLQNAVANQRMSQSRTALDDNEYVNRFNRLNGAINNLSFNIRKDWRRLPQWLEKVVSPDALKTGKQEMTAVGRAVITKWIVDEVFNKCFHPDLDAAFSSQLKEIELHIRGNAYTMHSQEEFDALTTKVVNWRMATLDGLQHKLNSTTAGDNRAGLIAKMTTNLAAHLYQFLIEPPPAGVEGSTSMIVELAIGIAANLPRESRDVTIMYPLPGDVLQAGFMEVEKGGLPSLDGQKEGEAKVDADADKDKSSSSGDSSKAGFPKDSGRVRFAGFVAIEVRGRQVLMKAPVWTL</sequence>
<feature type="compositionally biased region" description="Low complexity" evidence="1">
    <location>
        <begin position="492"/>
        <end position="502"/>
    </location>
</feature>
<feature type="compositionally biased region" description="Polar residues" evidence="1">
    <location>
        <begin position="470"/>
        <end position="485"/>
    </location>
</feature>
<protein>
    <recommendedName>
        <fullName evidence="4">S-adenosylmethionine-dependent methyltransferase-like protein</fullName>
    </recommendedName>
</protein>
<feature type="compositionally biased region" description="Low complexity" evidence="1">
    <location>
        <begin position="117"/>
        <end position="126"/>
    </location>
</feature>
<feature type="compositionally biased region" description="Polar residues" evidence="1">
    <location>
        <begin position="503"/>
        <end position="512"/>
    </location>
</feature>
<evidence type="ECO:0008006" key="4">
    <source>
        <dbReference type="Google" id="ProtNLM"/>
    </source>
</evidence>
<feature type="compositionally biased region" description="Low complexity" evidence="1">
    <location>
        <begin position="603"/>
        <end position="634"/>
    </location>
</feature>
<feature type="compositionally biased region" description="Polar residues" evidence="1">
    <location>
        <begin position="542"/>
        <end position="564"/>
    </location>
</feature>
<accession>A0A2T3ZVQ2</accession>
<dbReference type="EMBL" id="KZ679696">
    <property type="protein sequence ID" value="PTB48891.1"/>
    <property type="molecule type" value="Genomic_DNA"/>
</dbReference>
<evidence type="ECO:0000313" key="2">
    <source>
        <dbReference type="EMBL" id="PTB48891.1"/>
    </source>
</evidence>
<gene>
    <name evidence="2" type="ORF">M431DRAFT_487334</name>
</gene>
<feature type="compositionally biased region" description="Low complexity" evidence="1">
    <location>
        <begin position="444"/>
        <end position="469"/>
    </location>
</feature>
<proteinExistence type="predicted"/>
<feature type="compositionally biased region" description="Basic and acidic residues" evidence="1">
    <location>
        <begin position="652"/>
        <end position="662"/>
    </location>
</feature>
<name>A0A2T3ZVQ2_TRIHA</name>
<dbReference type="STRING" id="983964.A0A2T3ZVQ2"/>
<feature type="compositionally biased region" description="Polar residues" evidence="1">
    <location>
        <begin position="324"/>
        <end position="333"/>
    </location>
</feature>